<comment type="caution">
    <text evidence="8">The sequence shown here is derived from an EMBL/GenBank/DDBJ whole genome shotgun (WGS) entry which is preliminary data.</text>
</comment>
<evidence type="ECO:0000256" key="3">
    <source>
        <dbReference type="ARBA" id="ARBA00022553"/>
    </source>
</evidence>
<dbReference type="InterPro" id="IPR036890">
    <property type="entry name" value="HATPase_C_sf"/>
</dbReference>
<feature type="domain" description="Histidine kinase" evidence="7">
    <location>
        <begin position="566"/>
        <end position="782"/>
    </location>
</feature>
<dbReference type="Pfam" id="PF02518">
    <property type="entry name" value="HATPase_c"/>
    <property type="match status" value="1"/>
</dbReference>
<dbReference type="InterPro" id="IPR003661">
    <property type="entry name" value="HisK_dim/P_dom"/>
</dbReference>
<evidence type="ECO:0000256" key="2">
    <source>
        <dbReference type="ARBA" id="ARBA00012438"/>
    </source>
</evidence>
<dbReference type="STRING" id="13690.AX777_23600"/>
<dbReference type="PROSITE" id="PS50109">
    <property type="entry name" value="HIS_KIN"/>
    <property type="match status" value="1"/>
</dbReference>
<comment type="catalytic activity">
    <reaction evidence="1">
        <text>ATP + protein L-histidine = ADP + protein N-phospho-L-histidine.</text>
        <dbReference type="EC" id="2.7.13.3"/>
    </reaction>
</comment>
<dbReference type="PRINTS" id="PR00344">
    <property type="entry name" value="BCTRLSENSOR"/>
</dbReference>
<keyword evidence="3" id="KW-0597">Phosphoprotein</keyword>
<dbReference type="Gene3D" id="3.30.450.20">
    <property type="entry name" value="PAS domain"/>
    <property type="match status" value="2"/>
</dbReference>
<keyword evidence="5 8" id="KW-0418">Kinase</keyword>
<dbReference type="InterPro" id="IPR005467">
    <property type="entry name" value="His_kinase_dom"/>
</dbReference>
<dbReference type="PANTHER" id="PTHR43711">
    <property type="entry name" value="TWO-COMPONENT HISTIDINE KINASE"/>
    <property type="match status" value="1"/>
</dbReference>
<evidence type="ECO:0000259" key="7">
    <source>
        <dbReference type="PROSITE" id="PS50109"/>
    </source>
</evidence>
<dbReference type="SMART" id="SM00091">
    <property type="entry name" value="PAS"/>
    <property type="match status" value="3"/>
</dbReference>
<keyword evidence="4" id="KW-0808">Transferase</keyword>
<organism evidence="8 9">
    <name type="scientific">Sphingobium yanoikuyae</name>
    <name type="common">Sphingomonas yanoikuyae</name>
    <dbReference type="NCBI Taxonomy" id="13690"/>
    <lineage>
        <taxon>Bacteria</taxon>
        <taxon>Pseudomonadati</taxon>
        <taxon>Pseudomonadota</taxon>
        <taxon>Alphaproteobacteria</taxon>
        <taxon>Sphingomonadales</taxon>
        <taxon>Sphingomonadaceae</taxon>
        <taxon>Sphingobium</taxon>
    </lineage>
</organism>
<evidence type="ECO:0000256" key="1">
    <source>
        <dbReference type="ARBA" id="ARBA00000085"/>
    </source>
</evidence>
<dbReference type="InterPro" id="IPR036097">
    <property type="entry name" value="HisK_dim/P_sf"/>
</dbReference>
<protein>
    <recommendedName>
        <fullName evidence="2">histidine kinase</fullName>
        <ecNumber evidence="2">2.7.13.3</ecNumber>
    </recommendedName>
</protein>
<dbReference type="InterPro" id="IPR050736">
    <property type="entry name" value="Sensor_HK_Regulatory"/>
</dbReference>
<dbReference type="SUPFAM" id="SSF47384">
    <property type="entry name" value="Homodimeric domain of signal transducing histidine kinase"/>
    <property type="match status" value="1"/>
</dbReference>
<dbReference type="Gene3D" id="3.30.565.10">
    <property type="entry name" value="Histidine kinase-like ATPase, C-terminal domain"/>
    <property type="match status" value="1"/>
</dbReference>
<keyword evidence="6" id="KW-0902">Two-component regulatory system</keyword>
<evidence type="ECO:0000313" key="8">
    <source>
        <dbReference type="EMBL" id="KEZ18763.1"/>
    </source>
</evidence>
<dbReference type="PANTHER" id="PTHR43711:SF1">
    <property type="entry name" value="HISTIDINE KINASE 1"/>
    <property type="match status" value="1"/>
</dbReference>
<dbReference type="AlphaFoldDB" id="A0A084ELC1"/>
<dbReference type="SMART" id="SM00388">
    <property type="entry name" value="HisKA"/>
    <property type="match status" value="1"/>
</dbReference>
<evidence type="ECO:0000256" key="4">
    <source>
        <dbReference type="ARBA" id="ARBA00022679"/>
    </source>
</evidence>
<evidence type="ECO:0000256" key="5">
    <source>
        <dbReference type="ARBA" id="ARBA00022777"/>
    </source>
</evidence>
<proteinExistence type="predicted"/>
<dbReference type="PATRIC" id="fig|13690.10.peg.2541"/>
<evidence type="ECO:0000256" key="6">
    <source>
        <dbReference type="ARBA" id="ARBA00023012"/>
    </source>
</evidence>
<dbReference type="RefSeq" id="WP_037519722.1">
    <property type="nucleotide sequence ID" value="NZ_JGVR01000014.1"/>
</dbReference>
<accession>A0A084ELC1</accession>
<sequence>MGSMSPLATLLLGTVMAGWLGAAIWALITGQRMRCAGMQAQGKLDRLTTLLASAPAAPVIIHPDGRMEAADRLGKWLGRDRVPTFVSELTAPDGGLEPADAAALGREIGAAQKAGKSFSLPIRGSGSSRTLLVRGAPAGPALAANGGVVLWIFDATDSQAEIQALSATVGQLREALEALAGLVEAAPFPMWHRTPDLRLSLVNSAYVRAVDGAGAHDVIMNGTELVENVNGFSPQDAAAQALDEGNSLARIVPATIDGERRTMRVVDVPLGAAGVAGFAMDQHELEQARVEHRRLEAAQRDLLDRLSAGVARFGPDRALRFWNQPFISLFGLKQDALTDAPLFERVLDQMRDARRLPENRDFPAWRAERRDWFLSPDPLEENWLLVDGTHLRVYAQPLPDGGLLLIFEDRTEQVQLSSARDTLLRVRTATFDNLFEAIGVFSSDGRLHLWNSRFRTIWDISEEALGKHPRIDELMRAVQSRLAKPQQSNLVRELVRAATVERKQRVGHVGFADGRIFEFAAIPLPDGNALFTMLDVTDSRRVEQMLRDRNEALEQADKVKTAFVTNMSYELRTPLTTIAGFAEMMSAGYAGELSDSAVEYVNGILQSTGRLSMLIDNVLDLTQGEAGTLPIERSEVDLAALVRASVARIDGEAKAKGIDLAVTLQDTLGVIQGDARRIGQAVDHLLENAVRYCGSGARVLLHGDGGPDLARLVVSDNGPGIDATRQATIFDAISRAEQNRKGARATIGLPLVKQLAQAHGGTFELVSEPGQGTMVVIELPRG</sequence>
<dbReference type="InterPro" id="IPR000014">
    <property type="entry name" value="PAS"/>
</dbReference>
<reference evidence="8 9" key="1">
    <citation type="submission" date="2014-03" db="EMBL/GenBank/DDBJ databases">
        <title>Genome sequence of Sphingobium yanoikuyae B1.</title>
        <authorList>
            <person name="Gan H.M."/>
            <person name="Gan H.Y."/>
            <person name="Savka M.A."/>
        </authorList>
    </citation>
    <scope>NUCLEOTIDE SEQUENCE [LARGE SCALE GENOMIC DNA]</scope>
    <source>
        <strain evidence="8 9">B1</strain>
    </source>
</reference>
<dbReference type="Pfam" id="PF12860">
    <property type="entry name" value="PAS_7"/>
    <property type="match status" value="2"/>
</dbReference>
<dbReference type="SUPFAM" id="SSF55785">
    <property type="entry name" value="PYP-like sensor domain (PAS domain)"/>
    <property type="match status" value="2"/>
</dbReference>
<dbReference type="InterPro" id="IPR004358">
    <property type="entry name" value="Sig_transdc_His_kin-like_C"/>
</dbReference>
<dbReference type="eggNOG" id="COG2205">
    <property type="taxonomic scope" value="Bacteria"/>
</dbReference>
<dbReference type="Proteomes" id="UP000028534">
    <property type="component" value="Unassembled WGS sequence"/>
</dbReference>
<gene>
    <name evidence="8" type="ORF">CP98_02475</name>
</gene>
<dbReference type="InterPro" id="IPR003594">
    <property type="entry name" value="HATPase_dom"/>
</dbReference>
<evidence type="ECO:0000313" key="9">
    <source>
        <dbReference type="Proteomes" id="UP000028534"/>
    </source>
</evidence>
<dbReference type="EMBL" id="JGVR01000014">
    <property type="protein sequence ID" value="KEZ18763.1"/>
    <property type="molecule type" value="Genomic_DNA"/>
</dbReference>
<dbReference type="Gene3D" id="1.10.287.130">
    <property type="match status" value="1"/>
</dbReference>
<dbReference type="GO" id="GO:0000155">
    <property type="term" value="F:phosphorelay sensor kinase activity"/>
    <property type="evidence" value="ECO:0007669"/>
    <property type="project" value="InterPro"/>
</dbReference>
<name>A0A084ELC1_SPHYA</name>
<dbReference type="CDD" id="cd00082">
    <property type="entry name" value="HisKA"/>
    <property type="match status" value="1"/>
</dbReference>
<dbReference type="Pfam" id="PF00512">
    <property type="entry name" value="HisKA"/>
    <property type="match status" value="1"/>
</dbReference>
<dbReference type="EC" id="2.7.13.3" evidence="2"/>
<dbReference type="SUPFAM" id="SSF55874">
    <property type="entry name" value="ATPase domain of HSP90 chaperone/DNA topoisomerase II/histidine kinase"/>
    <property type="match status" value="1"/>
</dbReference>
<dbReference type="SMART" id="SM00387">
    <property type="entry name" value="HATPase_c"/>
    <property type="match status" value="1"/>
</dbReference>
<dbReference type="InterPro" id="IPR035965">
    <property type="entry name" value="PAS-like_dom_sf"/>
</dbReference>